<keyword evidence="1" id="KW-0812">Transmembrane</keyword>
<feature type="transmembrane region" description="Helical" evidence="1">
    <location>
        <begin position="279"/>
        <end position="302"/>
    </location>
</feature>
<dbReference type="EMBL" id="LNIX01000001">
    <property type="protein sequence ID" value="OXA64217.1"/>
    <property type="molecule type" value="Genomic_DNA"/>
</dbReference>
<proteinExistence type="predicted"/>
<feature type="transmembrane region" description="Helical" evidence="1">
    <location>
        <begin position="234"/>
        <end position="267"/>
    </location>
</feature>
<organism evidence="2 3">
    <name type="scientific">Folsomia candida</name>
    <name type="common">Springtail</name>
    <dbReference type="NCBI Taxonomy" id="158441"/>
    <lineage>
        <taxon>Eukaryota</taxon>
        <taxon>Metazoa</taxon>
        <taxon>Ecdysozoa</taxon>
        <taxon>Arthropoda</taxon>
        <taxon>Hexapoda</taxon>
        <taxon>Collembola</taxon>
        <taxon>Entomobryomorpha</taxon>
        <taxon>Isotomoidea</taxon>
        <taxon>Isotomidae</taxon>
        <taxon>Proisotominae</taxon>
        <taxon>Folsomia</taxon>
    </lineage>
</organism>
<gene>
    <name evidence="2" type="ORF">Fcan01_00423</name>
</gene>
<accession>A0A226F428</accession>
<feature type="transmembrane region" description="Helical" evidence="1">
    <location>
        <begin position="137"/>
        <end position="160"/>
    </location>
</feature>
<dbReference type="Proteomes" id="UP000198287">
    <property type="component" value="Unassembled WGS sequence"/>
</dbReference>
<evidence type="ECO:0000313" key="2">
    <source>
        <dbReference type="EMBL" id="OXA64217.1"/>
    </source>
</evidence>
<comment type="caution">
    <text evidence="2">The sequence shown here is derived from an EMBL/GenBank/DDBJ whole genome shotgun (WGS) entry which is preliminary data.</text>
</comment>
<protein>
    <recommendedName>
        <fullName evidence="4">Gustatory receptor</fullName>
    </recommendedName>
</protein>
<keyword evidence="3" id="KW-1185">Reference proteome</keyword>
<reference evidence="2 3" key="1">
    <citation type="submission" date="2015-12" db="EMBL/GenBank/DDBJ databases">
        <title>The genome of Folsomia candida.</title>
        <authorList>
            <person name="Faddeeva A."/>
            <person name="Derks M.F."/>
            <person name="Anvar Y."/>
            <person name="Smit S."/>
            <person name="Van Straalen N."/>
            <person name="Roelofs D."/>
        </authorList>
    </citation>
    <scope>NUCLEOTIDE SEQUENCE [LARGE SCALE GENOMIC DNA]</scope>
    <source>
        <strain evidence="2 3">VU population</strain>
        <tissue evidence="2">Whole body</tissue>
    </source>
</reference>
<evidence type="ECO:0008006" key="4">
    <source>
        <dbReference type="Google" id="ProtNLM"/>
    </source>
</evidence>
<keyword evidence="1" id="KW-1133">Transmembrane helix</keyword>
<evidence type="ECO:0000313" key="3">
    <source>
        <dbReference type="Proteomes" id="UP000198287"/>
    </source>
</evidence>
<name>A0A226F428_FOLCA</name>
<feature type="transmembrane region" description="Helical" evidence="1">
    <location>
        <begin position="81"/>
        <end position="99"/>
    </location>
</feature>
<feature type="transmembrane region" description="Helical" evidence="1">
    <location>
        <begin position="51"/>
        <end position="69"/>
    </location>
</feature>
<dbReference type="AlphaFoldDB" id="A0A226F428"/>
<sequence length="383" mass="43499">MAISTEGKAFSAYITLFQKCSYNQPINLEAEGNTFFYKFTLWTGLNLNCFIFRYTAVSLGVVSCIYVCMGKLNGHFNSIPFWISFLQVMLAILGTYTLWMDVAFGKKGNLLEMVWRALAYQLQQGHSGIPSTKFDPVGFFLLIMVTSFFLLVPTMSFIFLYFKIDPYIYVLPNNEHIVSILLRVTLSASCVFEAFNVLAFTILLSITFTRVTSNMVRKIGRISLWDKLIENYRILHIIIQVITPFSSMLIVGTMLLGLVIGVMFNFVSIALANKIPALFYPFFPAVSGLIMYCMMVIVQFAVNLHTETEDILVRAQKMICGMIPLSAQKETRIRTRTLKSMKVTNFKGGAAGFCFYDLDKSIKRAFYMAYVEYTIDALLSIEV</sequence>
<evidence type="ECO:0000256" key="1">
    <source>
        <dbReference type="SAM" id="Phobius"/>
    </source>
</evidence>
<feature type="transmembrane region" description="Helical" evidence="1">
    <location>
        <begin position="180"/>
        <end position="208"/>
    </location>
</feature>
<keyword evidence="1" id="KW-0472">Membrane</keyword>